<gene>
    <name evidence="3" type="ORF">QBC34DRAFT_202048</name>
</gene>
<evidence type="ECO:0000313" key="4">
    <source>
        <dbReference type="Proteomes" id="UP001321760"/>
    </source>
</evidence>
<keyword evidence="2" id="KW-1133">Transmembrane helix</keyword>
<protein>
    <recommendedName>
        <fullName evidence="5">MARVEL domain-containing protein</fullName>
    </recommendedName>
</protein>
<reference evidence="3" key="1">
    <citation type="journal article" date="2023" name="Mol. Phylogenet. Evol.">
        <title>Genome-scale phylogeny and comparative genomics of the fungal order Sordariales.</title>
        <authorList>
            <person name="Hensen N."/>
            <person name="Bonometti L."/>
            <person name="Westerberg I."/>
            <person name="Brannstrom I.O."/>
            <person name="Guillou S."/>
            <person name="Cros-Aarteil S."/>
            <person name="Calhoun S."/>
            <person name="Haridas S."/>
            <person name="Kuo A."/>
            <person name="Mondo S."/>
            <person name="Pangilinan J."/>
            <person name="Riley R."/>
            <person name="LaButti K."/>
            <person name="Andreopoulos B."/>
            <person name="Lipzen A."/>
            <person name="Chen C."/>
            <person name="Yan M."/>
            <person name="Daum C."/>
            <person name="Ng V."/>
            <person name="Clum A."/>
            <person name="Steindorff A."/>
            <person name="Ohm R.A."/>
            <person name="Martin F."/>
            <person name="Silar P."/>
            <person name="Natvig D.O."/>
            <person name="Lalanne C."/>
            <person name="Gautier V."/>
            <person name="Ament-Velasquez S.L."/>
            <person name="Kruys A."/>
            <person name="Hutchinson M.I."/>
            <person name="Powell A.J."/>
            <person name="Barry K."/>
            <person name="Miller A.N."/>
            <person name="Grigoriev I.V."/>
            <person name="Debuchy R."/>
            <person name="Gladieux P."/>
            <person name="Hiltunen Thoren M."/>
            <person name="Johannesson H."/>
        </authorList>
    </citation>
    <scope>NUCLEOTIDE SEQUENCE</scope>
    <source>
        <strain evidence="3">PSN243</strain>
    </source>
</reference>
<feature type="transmembrane region" description="Helical" evidence="2">
    <location>
        <begin position="44"/>
        <end position="66"/>
    </location>
</feature>
<evidence type="ECO:0000256" key="1">
    <source>
        <dbReference type="SAM" id="MobiDB-lite"/>
    </source>
</evidence>
<comment type="caution">
    <text evidence="3">The sequence shown here is derived from an EMBL/GenBank/DDBJ whole genome shotgun (WGS) entry which is preliminary data.</text>
</comment>
<keyword evidence="2" id="KW-0812">Transmembrane</keyword>
<feature type="region of interest" description="Disordered" evidence="1">
    <location>
        <begin position="1"/>
        <end position="36"/>
    </location>
</feature>
<keyword evidence="4" id="KW-1185">Reference proteome</keyword>
<dbReference type="Proteomes" id="UP001321760">
    <property type="component" value="Unassembled WGS sequence"/>
</dbReference>
<accession>A0AAV9G4Y6</accession>
<feature type="transmembrane region" description="Helical" evidence="2">
    <location>
        <begin position="172"/>
        <end position="198"/>
    </location>
</feature>
<feature type="region of interest" description="Disordered" evidence="1">
    <location>
        <begin position="231"/>
        <end position="250"/>
    </location>
</feature>
<evidence type="ECO:0008006" key="5">
    <source>
        <dbReference type="Google" id="ProtNLM"/>
    </source>
</evidence>
<feature type="transmembrane region" description="Helical" evidence="2">
    <location>
        <begin position="116"/>
        <end position="134"/>
    </location>
</feature>
<feature type="compositionally biased region" description="Low complexity" evidence="1">
    <location>
        <begin position="238"/>
        <end position="250"/>
    </location>
</feature>
<keyword evidence="2" id="KW-0472">Membrane</keyword>
<reference evidence="3" key="2">
    <citation type="submission" date="2023-05" db="EMBL/GenBank/DDBJ databases">
        <authorList>
            <consortium name="Lawrence Berkeley National Laboratory"/>
            <person name="Steindorff A."/>
            <person name="Hensen N."/>
            <person name="Bonometti L."/>
            <person name="Westerberg I."/>
            <person name="Brannstrom I.O."/>
            <person name="Guillou S."/>
            <person name="Cros-Aarteil S."/>
            <person name="Calhoun S."/>
            <person name="Haridas S."/>
            <person name="Kuo A."/>
            <person name="Mondo S."/>
            <person name="Pangilinan J."/>
            <person name="Riley R."/>
            <person name="Labutti K."/>
            <person name="Andreopoulos B."/>
            <person name="Lipzen A."/>
            <person name="Chen C."/>
            <person name="Yanf M."/>
            <person name="Daum C."/>
            <person name="Ng V."/>
            <person name="Clum A."/>
            <person name="Ohm R."/>
            <person name="Martin F."/>
            <person name="Silar P."/>
            <person name="Natvig D."/>
            <person name="Lalanne C."/>
            <person name="Gautier V."/>
            <person name="Ament-Velasquez S.L."/>
            <person name="Kruys A."/>
            <person name="Hutchinson M.I."/>
            <person name="Powell A.J."/>
            <person name="Barry K."/>
            <person name="Miller A.N."/>
            <person name="Grigoriev I.V."/>
            <person name="Debuchy R."/>
            <person name="Gladieux P."/>
            <person name="Thoren M.H."/>
            <person name="Johannesson H."/>
        </authorList>
    </citation>
    <scope>NUCLEOTIDE SEQUENCE</scope>
    <source>
        <strain evidence="3">PSN243</strain>
    </source>
</reference>
<organism evidence="3 4">
    <name type="scientific">Podospora aff. communis PSN243</name>
    <dbReference type="NCBI Taxonomy" id="3040156"/>
    <lineage>
        <taxon>Eukaryota</taxon>
        <taxon>Fungi</taxon>
        <taxon>Dikarya</taxon>
        <taxon>Ascomycota</taxon>
        <taxon>Pezizomycotina</taxon>
        <taxon>Sordariomycetes</taxon>
        <taxon>Sordariomycetidae</taxon>
        <taxon>Sordariales</taxon>
        <taxon>Podosporaceae</taxon>
        <taxon>Podospora</taxon>
    </lineage>
</organism>
<dbReference type="EMBL" id="MU865991">
    <property type="protein sequence ID" value="KAK4443513.1"/>
    <property type="molecule type" value="Genomic_DNA"/>
</dbReference>
<sequence>MDPESQPHPTGTAGPAATESTPLLPRPASDDASPPRPVPRWVRISHWAAAVDGLIIAALCFTIVIIEEYYRPRMYSLPWGVKEWVMPNIFFGLISTAWAASSLVRIWRMGELMPPLVASLVHAFLGGMLLVTFTNGAVEVLHDRQRCRWYGPVDPIREHECDVWAAKFVVLLWVYLGAVFVLGVVHAALFVFTCAGPFRGIAWRESLRSWKFPTGQFTVEFTVKFLRQDRDLPPPAPAQSASGASAAEAS</sequence>
<dbReference type="AlphaFoldDB" id="A0AAV9G4Y6"/>
<evidence type="ECO:0000256" key="2">
    <source>
        <dbReference type="SAM" id="Phobius"/>
    </source>
</evidence>
<feature type="transmembrane region" description="Helical" evidence="2">
    <location>
        <begin position="86"/>
        <end position="104"/>
    </location>
</feature>
<evidence type="ECO:0000313" key="3">
    <source>
        <dbReference type="EMBL" id="KAK4443513.1"/>
    </source>
</evidence>
<name>A0AAV9G4Y6_9PEZI</name>
<proteinExistence type="predicted"/>